<dbReference type="RefSeq" id="WP_098735435.1">
    <property type="nucleotide sequence ID" value="NZ_PDKW01000038.1"/>
</dbReference>
<gene>
    <name evidence="6" type="ORF">CRT60_05570</name>
</gene>
<comment type="similarity">
    <text evidence="3">Belongs to the DapA family.</text>
</comment>
<dbReference type="InterPro" id="IPR020625">
    <property type="entry name" value="Schiff_base-form_aldolases_AS"/>
</dbReference>
<sequence>MPLPMFRGLIPAFPTPLNDDGSLDESGLERIVAYQIERGASGLLPLGGTGEAASFDLATGRRIMEVTVSAAAGRVPVIGGVLAPGFGGALDIGRMCRQAGADGLMVIPPYYARTDQEGILRYFRALAPELGLPILYYDNPFRSQIVTAPETIARLAAERLIVGMKASNTDLYHLDRLSKLLDEEFSLLSGQDTLFVQQVILGAKGGILTSAALLPGYWAKIQTLAESGRVADALAAQGRLNPLMDALFAEQFPEAVRRAFALIGLPIGRSLPPVGRLSDATEAALAAAVGALVTDGTLV</sequence>
<organism evidence="6 7">
    <name type="scientific">Azospirillum palustre</name>
    <dbReference type="NCBI Taxonomy" id="2044885"/>
    <lineage>
        <taxon>Bacteria</taxon>
        <taxon>Pseudomonadati</taxon>
        <taxon>Pseudomonadota</taxon>
        <taxon>Alphaproteobacteria</taxon>
        <taxon>Rhodospirillales</taxon>
        <taxon>Azospirillaceae</taxon>
        <taxon>Azospirillum</taxon>
    </lineage>
</organism>
<dbReference type="PANTHER" id="PTHR42849:SF1">
    <property type="entry name" value="N-ACETYLNEURAMINATE LYASE"/>
    <property type="match status" value="1"/>
</dbReference>
<dbReference type="CDD" id="cd00408">
    <property type="entry name" value="DHDPS-like"/>
    <property type="match status" value="1"/>
</dbReference>
<keyword evidence="2" id="KW-0704">Schiff base</keyword>
<protein>
    <submittedName>
        <fullName evidence="6">Dihydrodipicolinate synthase family protein</fullName>
    </submittedName>
</protein>
<dbReference type="InterPro" id="IPR002220">
    <property type="entry name" value="DapA-like"/>
</dbReference>
<dbReference type="SMART" id="SM01130">
    <property type="entry name" value="DHDPS"/>
    <property type="match status" value="1"/>
</dbReference>
<comment type="caution">
    <text evidence="6">The sequence shown here is derived from an EMBL/GenBank/DDBJ whole genome shotgun (WGS) entry which is preliminary data.</text>
</comment>
<name>A0A2B8BM37_9PROT</name>
<dbReference type="PROSITE" id="PS00666">
    <property type="entry name" value="DHDPS_2"/>
    <property type="match status" value="1"/>
</dbReference>
<feature type="active site" description="Schiff-base intermediate with substrate" evidence="4">
    <location>
        <position position="165"/>
    </location>
</feature>
<feature type="active site" description="Proton donor/acceptor" evidence="4">
    <location>
        <position position="137"/>
    </location>
</feature>
<evidence type="ECO:0000313" key="6">
    <source>
        <dbReference type="EMBL" id="PGH58608.1"/>
    </source>
</evidence>
<evidence type="ECO:0000256" key="1">
    <source>
        <dbReference type="ARBA" id="ARBA00023239"/>
    </source>
</evidence>
<dbReference type="PIRSF" id="PIRSF001365">
    <property type="entry name" value="DHDPS"/>
    <property type="match status" value="1"/>
</dbReference>
<feature type="binding site" evidence="5">
    <location>
        <position position="207"/>
    </location>
    <ligand>
        <name>pyruvate</name>
        <dbReference type="ChEBI" id="CHEBI:15361"/>
    </ligand>
</feature>
<dbReference type="Gene3D" id="3.20.20.70">
    <property type="entry name" value="Aldolase class I"/>
    <property type="match status" value="1"/>
</dbReference>
<proteinExistence type="inferred from homology"/>
<evidence type="ECO:0000313" key="7">
    <source>
        <dbReference type="Proteomes" id="UP000225379"/>
    </source>
</evidence>
<dbReference type="Pfam" id="PF00701">
    <property type="entry name" value="DHDPS"/>
    <property type="match status" value="1"/>
</dbReference>
<dbReference type="GO" id="GO:0019262">
    <property type="term" value="P:N-acetylneuraminate catabolic process"/>
    <property type="evidence" value="ECO:0007669"/>
    <property type="project" value="TreeGrafter"/>
</dbReference>
<reference evidence="7" key="1">
    <citation type="submission" date="2017-10" db="EMBL/GenBank/DDBJ databases">
        <authorList>
            <person name="Kravchenko I.K."/>
            <person name="Grouzdev D.S."/>
        </authorList>
    </citation>
    <scope>NUCLEOTIDE SEQUENCE [LARGE SCALE GENOMIC DNA]</scope>
    <source>
        <strain evidence="7">B2</strain>
    </source>
</reference>
<evidence type="ECO:0000256" key="2">
    <source>
        <dbReference type="ARBA" id="ARBA00023270"/>
    </source>
</evidence>
<feature type="binding site" evidence="5">
    <location>
        <position position="49"/>
    </location>
    <ligand>
        <name>pyruvate</name>
        <dbReference type="ChEBI" id="CHEBI:15361"/>
    </ligand>
</feature>
<dbReference type="EMBL" id="PDKW01000038">
    <property type="protein sequence ID" value="PGH58608.1"/>
    <property type="molecule type" value="Genomic_DNA"/>
</dbReference>
<dbReference type="Proteomes" id="UP000225379">
    <property type="component" value="Unassembled WGS sequence"/>
</dbReference>
<dbReference type="AlphaFoldDB" id="A0A2B8BM37"/>
<dbReference type="GO" id="GO:0005829">
    <property type="term" value="C:cytosol"/>
    <property type="evidence" value="ECO:0007669"/>
    <property type="project" value="TreeGrafter"/>
</dbReference>
<keyword evidence="7" id="KW-1185">Reference proteome</keyword>
<dbReference type="GO" id="GO:0008747">
    <property type="term" value="F:N-acetylneuraminate lyase activity"/>
    <property type="evidence" value="ECO:0007669"/>
    <property type="project" value="TreeGrafter"/>
</dbReference>
<dbReference type="PRINTS" id="PR00146">
    <property type="entry name" value="DHPICSNTHASE"/>
</dbReference>
<evidence type="ECO:0000256" key="4">
    <source>
        <dbReference type="PIRSR" id="PIRSR001365-1"/>
    </source>
</evidence>
<dbReference type="InterPro" id="IPR013785">
    <property type="entry name" value="Aldolase_TIM"/>
</dbReference>
<keyword evidence="1 3" id="KW-0456">Lyase</keyword>
<dbReference type="SUPFAM" id="SSF51569">
    <property type="entry name" value="Aldolase"/>
    <property type="match status" value="1"/>
</dbReference>
<evidence type="ECO:0000256" key="5">
    <source>
        <dbReference type="PIRSR" id="PIRSR001365-2"/>
    </source>
</evidence>
<dbReference type="PANTHER" id="PTHR42849">
    <property type="entry name" value="N-ACETYLNEURAMINATE LYASE"/>
    <property type="match status" value="1"/>
</dbReference>
<dbReference type="OrthoDB" id="9778880at2"/>
<accession>A0A2B8BM37</accession>
<evidence type="ECO:0000256" key="3">
    <source>
        <dbReference type="PIRNR" id="PIRNR001365"/>
    </source>
</evidence>